<comment type="cofactor">
    <cofactor evidence="2 21 24">
        <name>Zn(2+)</name>
        <dbReference type="ChEBI" id="CHEBI:29105"/>
    </cofactor>
</comment>
<dbReference type="InterPro" id="IPR050554">
    <property type="entry name" value="Met_Synthase/Corrinoid"/>
</dbReference>
<evidence type="ECO:0000256" key="21">
    <source>
        <dbReference type="PIRNR" id="PIRNR000381"/>
    </source>
</evidence>
<dbReference type="RefSeq" id="WP_159433694.1">
    <property type="nucleotide sequence ID" value="NZ_FRAW01000010.1"/>
</dbReference>
<organism evidence="30 31">
    <name type="scientific">Fibrobacter intestinalis</name>
    <dbReference type="NCBI Taxonomy" id="28122"/>
    <lineage>
        <taxon>Bacteria</taxon>
        <taxon>Pseudomonadati</taxon>
        <taxon>Fibrobacterota</taxon>
        <taxon>Fibrobacteria</taxon>
        <taxon>Fibrobacterales</taxon>
        <taxon>Fibrobacteraceae</taxon>
        <taxon>Fibrobacter</taxon>
    </lineage>
</organism>
<evidence type="ECO:0000256" key="9">
    <source>
        <dbReference type="ARBA" id="ARBA00022605"/>
    </source>
</evidence>
<dbReference type="InterPro" id="IPR003759">
    <property type="entry name" value="Cbl-bd_cap"/>
</dbReference>
<comment type="domain">
    <text evidence="21">Modular enzyme with four functionally distinct domains. The isolated Hcy-binding domain catalyzes methyl transfer from free methylcobalamin to homocysteine. The Hcy-binding domain in association with the pterin-binding domain catalyzes the methylation of cob(I)alamin by methyltetrahydrofolate and the methylation of homocysteine. The B12-binding domain binds the cofactor. The AdoMet activation domain binds S-adenosyl-L-methionine. Under aerobic conditions cob(I)alamin can be converted to inactive cob(II)alamin. Reductive methylation by S-adenosyl-L-methionine and flavodoxin regenerates methylcobalamin.</text>
</comment>
<dbReference type="FunFam" id="1.10.1240.10:FF:000001">
    <property type="entry name" value="Methionine synthase"/>
    <property type="match status" value="1"/>
</dbReference>
<dbReference type="CDD" id="cd02069">
    <property type="entry name" value="methionine_synthase_B12_BD"/>
    <property type="match status" value="1"/>
</dbReference>
<evidence type="ECO:0000256" key="1">
    <source>
        <dbReference type="ARBA" id="ARBA00001700"/>
    </source>
</evidence>
<evidence type="ECO:0000256" key="12">
    <source>
        <dbReference type="ARBA" id="ARBA00022691"/>
    </source>
</evidence>
<keyword evidence="9 21" id="KW-0028">Amino-acid biosynthesis</keyword>
<dbReference type="EC" id="2.1.1.13" evidence="6 20"/>
<keyword evidence="16 21" id="KW-0486">Methionine biosynthesis</keyword>
<feature type="compositionally biased region" description="Basic and acidic residues" evidence="25">
    <location>
        <begin position="901"/>
        <end position="920"/>
    </location>
</feature>
<dbReference type="EMBL" id="FRAW01000010">
    <property type="protein sequence ID" value="SHK56444.1"/>
    <property type="molecule type" value="Genomic_DNA"/>
</dbReference>
<keyword evidence="10 21" id="KW-0846">Cobalamin</keyword>
<sequence length="927" mass="101994">MSLPFSESYKELLAASENRILILDGGFGTMLQRLKLSEADFRGARFLDADKELKGNNDVLSLTCPDKVEWVHHEYLKAGADIIETNSFGASPIGQREYGLGNVAYEMAKTAAEVACRAVALKKQEELDAGETPKRRFVAGSLGPTSKTASMSPDVADPAARVVTFRELSDSYRVAVNGLLDGGADILLVETVFDTLNAKAALYAIQQVCDERGKLFPIMVSGTITDASGRILSGQTAKAFWHSLSGYPIFSIGFNCALGAKDMIPHLRDIRNAPFRVSVHPNAGLPNQFGGYDDSPEMMGEWICRYAEEGLVNIVGGCCGTTPEHIRHFAKILDGRRPRQVPPKSGHILLSGLDSLEVAPDSRFVNVGERLNIAGSRKFANLIREGNFAEAVNIGVMQAENGAQIIDVNLDDGMIDSEKTMVHFLNLLMSEPNVARCPIMIDSSRWNVLQAGMECVQGKGIVNSISLKEGEEKFLYRAEQIRRRGFAVVCMAFDENGQATTFERKRDVCTRMYRLLRDKLDFPPEDILFDPNILTIGTGMAEHANYAKDYIETCRYIKQNLPFAHVVGGVSNLSFAFKGNNSIRESMHSCFLYHAGKAGMDFGIVNAGVLPVYEDIPEEERTLIEDLIFNRREDATDRLLAYAETVKNRKLSGNENADVLAWRKEPVEFRIRHAMVKGIEEFIEADVEELRLQMAEPVQVIEGPLMDGMNEVGKLFGEGKMFLPQVVKSARVMKRAVAVLMPYIQAGKKSGESSCAGKIVMATVKGDVHDIGKNIVSVVLACNNYEIIDLGVMVPCEKIVEAVKKYKPDMVGLSGLITPSLDEMVNVARTFKAEGLQTPIMVGGAAASAIHTAVKIAPESDAPVIYSRDAGSSASLMERWMNPKKRPDFLKELYALQENLRKDNSRSEKSVKTVSLEEARANAPSLF</sequence>
<dbReference type="InterPro" id="IPR011822">
    <property type="entry name" value="MetH"/>
</dbReference>
<dbReference type="UniPathway" id="UPA00051">
    <property type="reaction ID" value="UER00081"/>
</dbReference>
<feature type="binding site" evidence="22 24">
    <location>
        <position position="318"/>
    </location>
    <ligand>
        <name>Zn(2+)</name>
        <dbReference type="ChEBI" id="CHEBI:29105"/>
    </ligand>
</feature>
<keyword evidence="31" id="KW-1185">Reference proteome</keyword>
<dbReference type="PROSITE" id="PS51337">
    <property type="entry name" value="B12_BINDING_NTER"/>
    <property type="match status" value="1"/>
</dbReference>
<dbReference type="GO" id="GO:0032259">
    <property type="term" value="P:methylation"/>
    <property type="evidence" value="ECO:0007669"/>
    <property type="project" value="UniProtKB-KW"/>
</dbReference>
<evidence type="ECO:0000256" key="5">
    <source>
        <dbReference type="ARBA" id="ARBA00010398"/>
    </source>
</evidence>
<evidence type="ECO:0000256" key="6">
    <source>
        <dbReference type="ARBA" id="ARBA00012032"/>
    </source>
</evidence>
<evidence type="ECO:0000256" key="17">
    <source>
        <dbReference type="ARBA" id="ARBA00023285"/>
    </source>
</evidence>
<dbReference type="Gene3D" id="3.40.50.280">
    <property type="entry name" value="Cobalamin-binding domain"/>
    <property type="match status" value="1"/>
</dbReference>
<comment type="function">
    <text evidence="18 21">Catalyzes the transfer of a methyl group from methyl-cobalamin to homocysteine, yielding enzyme-bound cob(I)alamin and methionine. Subsequently, remethylates the cofactor using methyltetrahydrofolate.</text>
</comment>
<dbReference type="FunFam" id="3.20.20.330:FF:000001">
    <property type="entry name" value="Methionine synthase"/>
    <property type="match status" value="1"/>
</dbReference>
<reference evidence="31" key="1">
    <citation type="submission" date="2016-11" db="EMBL/GenBank/DDBJ databases">
        <authorList>
            <person name="Varghese N."/>
            <person name="Submissions S."/>
        </authorList>
    </citation>
    <scope>NUCLEOTIDE SEQUENCE [LARGE SCALE GENOMIC DNA]</scope>
    <source>
        <strain evidence="31">UWOS</strain>
    </source>
</reference>
<evidence type="ECO:0000313" key="31">
    <source>
        <dbReference type="Proteomes" id="UP000184275"/>
    </source>
</evidence>
<evidence type="ECO:0000259" key="29">
    <source>
        <dbReference type="PROSITE" id="PS51337"/>
    </source>
</evidence>
<name>A0A1M6THQ7_9BACT</name>
<dbReference type="InterPro" id="IPR036724">
    <property type="entry name" value="Cobalamin-bd_sf"/>
</dbReference>
<dbReference type="SUPFAM" id="SSF51717">
    <property type="entry name" value="Dihydropteroate synthetase-like"/>
    <property type="match status" value="1"/>
</dbReference>
<dbReference type="CDD" id="cd00740">
    <property type="entry name" value="MeTr"/>
    <property type="match status" value="1"/>
</dbReference>
<feature type="binding site" evidence="23">
    <location>
        <position position="870"/>
    </location>
    <ligand>
        <name>methylcob(III)alamin</name>
        <dbReference type="ChEBI" id="CHEBI:28115"/>
    </ligand>
</feature>
<dbReference type="SMART" id="SM01018">
    <property type="entry name" value="B12-binding_2"/>
    <property type="match status" value="1"/>
</dbReference>
<feature type="domain" description="B12-binding" evidence="28">
    <location>
        <begin position="756"/>
        <end position="891"/>
    </location>
</feature>
<evidence type="ECO:0000256" key="10">
    <source>
        <dbReference type="ARBA" id="ARBA00022628"/>
    </source>
</evidence>
<dbReference type="FunFam" id="3.20.20.20:FF:000002">
    <property type="entry name" value="Methionine synthase"/>
    <property type="match status" value="1"/>
</dbReference>
<dbReference type="Gene3D" id="3.20.20.330">
    <property type="entry name" value="Homocysteine-binding-like domain"/>
    <property type="match status" value="1"/>
</dbReference>
<feature type="domain" description="Pterin-binding" evidence="27">
    <location>
        <begin position="364"/>
        <end position="625"/>
    </location>
</feature>
<gene>
    <name evidence="30" type="ORF">SAMN05720469_1106</name>
</gene>
<evidence type="ECO:0000256" key="2">
    <source>
        <dbReference type="ARBA" id="ARBA00001947"/>
    </source>
</evidence>
<evidence type="ECO:0000256" key="19">
    <source>
        <dbReference type="ARBA" id="ARBA00031040"/>
    </source>
</evidence>
<evidence type="ECO:0000256" key="24">
    <source>
        <dbReference type="PROSITE-ProRule" id="PRU00333"/>
    </source>
</evidence>
<dbReference type="PANTHER" id="PTHR45833:SF1">
    <property type="entry name" value="METHIONINE SYNTHASE"/>
    <property type="match status" value="1"/>
</dbReference>
<dbReference type="GO" id="GO:0005829">
    <property type="term" value="C:cytosol"/>
    <property type="evidence" value="ECO:0007669"/>
    <property type="project" value="TreeGrafter"/>
</dbReference>
<feature type="binding site" description="axial binding residue" evidence="22">
    <location>
        <position position="769"/>
    </location>
    <ligand>
        <name>methylcob(III)alamin</name>
        <dbReference type="ChEBI" id="CHEBI:28115"/>
    </ligand>
    <ligandPart>
        <name>Co</name>
        <dbReference type="ChEBI" id="CHEBI:27638"/>
    </ligandPart>
</feature>
<dbReference type="InterPro" id="IPR003726">
    <property type="entry name" value="HCY_dom"/>
</dbReference>
<dbReference type="SUPFAM" id="SSF52242">
    <property type="entry name" value="Cobalamin (vitamin B12)-binding domain"/>
    <property type="match status" value="1"/>
</dbReference>
<dbReference type="PROSITE" id="PS51332">
    <property type="entry name" value="B12_BINDING"/>
    <property type="match status" value="1"/>
</dbReference>
<evidence type="ECO:0000256" key="20">
    <source>
        <dbReference type="NCBIfam" id="TIGR02082"/>
    </source>
</evidence>
<dbReference type="InterPro" id="IPR011005">
    <property type="entry name" value="Dihydropteroate_synth-like_sf"/>
</dbReference>
<comment type="pathway">
    <text evidence="4 21">Amino-acid biosynthesis; L-methionine biosynthesis via de novo pathway; L-methionine from L-homocysteine (MetH route): step 1/1.</text>
</comment>
<accession>A0A1M6THQ7</accession>
<evidence type="ECO:0000256" key="18">
    <source>
        <dbReference type="ARBA" id="ARBA00025552"/>
    </source>
</evidence>
<dbReference type="InterPro" id="IPR036594">
    <property type="entry name" value="Meth_synthase_dom"/>
</dbReference>
<evidence type="ECO:0000256" key="13">
    <source>
        <dbReference type="ARBA" id="ARBA00022723"/>
    </source>
</evidence>
<evidence type="ECO:0000259" key="26">
    <source>
        <dbReference type="PROSITE" id="PS50970"/>
    </source>
</evidence>
<feature type="binding site" evidence="22 24">
    <location>
        <position position="319"/>
    </location>
    <ligand>
        <name>Zn(2+)</name>
        <dbReference type="ChEBI" id="CHEBI:29105"/>
    </ligand>
</feature>
<comment type="catalytic activity">
    <reaction evidence="1 21">
        <text>(6S)-5-methyl-5,6,7,8-tetrahydrofolate + L-homocysteine = (6S)-5,6,7,8-tetrahydrofolate + L-methionine</text>
        <dbReference type="Rhea" id="RHEA:11172"/>
        <dbReference type="ChEBI" id="CHEBI:18608"/>
        <dbReference type="ChEBI" id="CHEBI:57453"/>
        <dbReference type="ChEBI" id="CHEBI:57844"/>
        <dbReference type="ChEBI" id="CHEBI:58199"/>
        <dbReference type="EC" id="2.1.1.13"/>
    </reaction>
</comment>
<comment type="cofactor">
    <cofactor evidence="3 21 22">
        <name>methylcob(III)alamin</name>
        <dbReference type="ChEBI" id="CHEBI:28115"/>
    </cofactor>
</comment>
<dbReference type="InterPro" id="IPR036589">
    <property type="entry name" value="HCY_dom_sf"/>
</dbReference>
<dbReference type="GO" id="GO:0008705">
    <property type="term" value="F:methionine synthase activity"/>
    <property type="evidence" value="ECO:0007669"/>
    <property type="project" value="UniProtKB-UniRule"/>
</dbReference>
<keyword evidence="11 21" id="KW-0808">Transferase</keyword>
<evidence type="ECO:0000313" key="30">
    <source>
        <dbReference type="EMBL" id="SHK56444.1"/>
    </source>
</evidence>
<evidence type="ECO:0000256" key="8">
    <source>
        <dbReference type="ARBA" id="ARBA00022603"/>
    </source>
</evidence>
<evidence type="ECO:0000256" key="4">
    <source>
        <dbReference type="ARBA" id="ARBA00005178"/>
    </source>
</evidence>
<dbReference type="Pfam" id="PF02574">
    <property type="entry name" value="S-methyl_trans"/>
    <property type="match status" value="1"/>
</dbReference>
<dbReference type="AlphaFoldDB" id="A0A1M6THQ7"/>
<evidence type="ECO:0000256" key="25">
    <source>
        <dbReference type="SAM" id="MobiDB-lite"/>
    </source>
</evidence>
<evidence type="ECO:0000259" key="27">
    <source>
        <dbReference type="PROSITE" id="PS50972"/>
    </source>
</evidence>
<dbReference type="GO" id="GO:0008270">
    <property type="term" value="F:zinc ion binding"/>
    <property type="evidence" value="ECO:0007669"/>
    <property type="project" value="UniProtKB-UniRule"/>
</dbReference>
<evidence type="ECO:0000259" key="28">
    <source>
        <dbReference type="PROSITE" id="PS51332"/>
    </source>
</evidence>
<dbReference type="InterPro" id="IPR006158">
    <property type="entry name" value="Cobalamin-bd"/>
</dbReference>
<dbReference type="SUPFAM" id="SSF47644">
    <property type="entry name" value="Methionine synthase domain"/>
    <property type="match status" value="1"/>
</dbReference>
<dbReference type="PIRSF" id="PIRSF000381">
    <property type="entry name" value="MetH"/>
    <property type="match status" value="1"/>
</dbReference>
<dbReference type="SUPFAM" id="SSF82282">
    <property type="entry name" value="Homocysteine S-methyltransferase"/>
    <property type="match status" value="1"/>
</dbReference>
<protein>
    <recommendedName>
        <fullName evidence="7 20">Methionine synthase</fullName>
        <ecNumber evidence="6 20">2.1.1.13</ecNumber>
    </recommendedName>
    <alternativeName>
        <fullName evidence="19 21">5-methyltetrahydrofolate--homocysteine methyltransferase</fullName>
    </alternativeName>
</protein>
<dbReference type="Pfam" id="PF02310">
    <property type="entry name" value="B12-binding"/>
    <property type="match status" value="1"/>
</dbReference>
<dbReference type="GO" id="GO:0031419">
    <property type="term" value="F:cobalamin binding"/>
    <property type="evidence" value="ECO:0007669"/>
    <property type="project" value="UniProtKB-UniRule"/>
</dbReference>
<keyword evidence="14" id="KW-0677">Repeat</keyword>
<dbReference type="NCBIfam" id="TIGR02082">
    <property type="entry name" value="metH"/>
    <property type="match status" value="1"/>
</dbReference>
<evidence type="ECO:0000256" key="16">
    <source>
        <dbReference type="ARBA" id="ARBA00023167"/>
    </source>
</evidence>
<feature type="binding site" evidence="23">
    <location>
        <position position="814"/>
    </location>
    <ligand>
        <name>methylcob(III)alamin</name>
        <dbReference type="ChEBI" id="CHEBI:28115"/>
    </ligand>
</feature>
<evidence type="ECO:0000256" key="7">
    <source>
        <dbReference type="ARBA" id="ARBA00013998"/>
    </source>
</evidence>
<feature type="domain" description="Hcy-binding" evidence="26">
    <location>
        <begin position="9"/>
        <end position="333"/>
    </location>
</feature>
<feature type="binding site" evidence="23">
    <location>
        <begin position="766"/>
        <end position="770"/>
    </location>
    <ligand>
        <name>methylcob(III)alamin</name>
        <dbReference type="ChEBI" id="CHEBI:28115"/>
    </ligand>
</feature>
<feature type="binding site" evidence="23">
    <location>
        <position position="702"/>
    </location>
    <ligand>
        <name>methylcob(III)alamin</name>
        <dbReference type="ChEBI" id="CHEBI:28115"/>
    </ligand>
</feature>
<dbReference type="PROSITE" id="PS50972">
    <property type="entry name" value="PTERIN_BINDING"/>
    <property type="match status" value="1"/>
</dbReference>
<proteinExistence type="inferred from homology"/>
<dbReference type="GO" id="GO:0050667">
    <property type="term" value="P:homocysteine metabolic process"/>
    <property type="evidence" value="ECO:0007669"/>
    <property type="project" value="TreeGrafter"/>
</dbReference>
<dbReference type="Gene3D" id="1.10.1240.10">
    <property type="entry name" value="Methionine synthase domain"/>
    <property type="match status" value="1"/>
</dbReference>
<evidence type="ECO:0000256" key="11">
    <source>
        <dbReference type="ARBA" id="ARBA00022679"/>
    </source>
</evidence>
<feature type="binding site" evidence="22 24">
    <location>
        <position position="256"/>
    </location>
    <ligand>
        <name>Zn(2+)</name>
        <dbReference type="ChEBI" id="CHEBI:29105"/>
    </ligand>
</feature>
<dbReference type="PROSITE" id="PS50970">
    <property type="entry name" value="HCY"/>
    <property type="match status" value="1"/>
</dbReference>
<dbReference type="PANTHER" id="PTHR45833">
    <property type="entry name" value="METHIONINE SYNTHASE"/>
    <property type="match status" value="1"/>
</dbReference>
<keyword evidence="12 21" id="KW-0949">S-adenosyl-L-methionine</keyword>
<evidence type="ECO:0000256" key="15">
    <source>
        <dbReference type="ARBA" id="ARBA00022833"/>
    </source>
</evidence>
<feature type="domain" description="B12-binding N-terminal" evidence="29">
    <location>
        <begin position="658"/>
        <end position="752"/>
    </location>
</feature>
<dbReference type="GO" id="GO:0046653">
    <property type="term" value="P:tetrahydrofolate metabolic process"/>
    <property type="evidence" value="ECO:0007669"/>
    <property type="project" value="TreeGrafter"/>
</dbReference>
<dbReference type="InterPro" id="IPR033706">
    <property type="entry name" value="Met_synthase_B12-bd"/>
</dbReference>
<feature type="region of interest" description="Disordered" evidence="25">
    <location>
        <begin position="901"/>
        <end position="927"/>
    </location>
</feature>
<dbReference type="Proteomes" id="UP000184275">
    <property type="component" value="Unassembled WGS sequence"/>
</dbReference>
<keyword evidence="17 21" id="KW-0170">Cobalt</keyword>
<feature type="binding site" evidence="23">
    <location>
        <position position="818"/>
    </location>
    <ligand>
        <name>methylcob(III)alamin</name>
        <dbReference type="ChEBI" id="CHEBI:28115"/>
    </ligand>
</feature>
<dbReference type="Gene3D" id="3.20.20.20">
    <property type="entry name" value="Dihydropteroate synthase-like"/>
    <property type="match status" value="1"/>
</dbReference>
<evidence type="ECO:0000256" key="23">
    <source>
        <dbReference type="PIRSR" id="PIRSR000381-2"/>
    </source>
</evidence>
<evidence type="ECO:0000256" key="3">
    <source>
        <dbReference type="ARBA" id="ARBA00001956"/>
    </source>
</evidence>
<dbReference type="InterPro" id="IPR000489">
    <property type="entry name" value="Pterin-binding_dom"/>
</dbReference>
<keyword evidence="8 21" id="KW-0489">Methyltransferase</keyword>
<evidence type="ECO:0000256" key="22">
    <source>
        <dbReference type="PIRSR" id="PIRSR000381-1"/>
    </source>
</evidence>
<keyword evidence="15 21" id="KW-0862">Zinc</keyword>
<evidence type="ECO:0000256" key="14">
    <source>
        <dbReference type="ARBA" id="ARBA00022737"/>
    </source>
</evidence>
<comment type="similarity">
    <text evidence="5">Belongs to the vitamin-B12 dependent methionine synthase family.</text>
</comment>
<dbReference type="Pfam" id="PF00809">
    <property type="entry name" value="Pterin_bind"/>
    <property type="match status" value="1"/>
</dbReference>
<dbReference type="Pfam" id="PF02607">
    <property type="entry name" value="B12-binding_2"/>
    <property type="match status" value="1"/>
</dbReference>
<keyword evidence="13 21" id="KW-0479">Metal-binding</keyword>